<protein>
    <submittedName>
        <fullName evidence="3">Isoaspartyl peptidase/L-asparaginase-like</fullName>
    </submittedName>
</protein>
<dbReference type="InterPro" id="IPR000246">
    <property type="entry name" value="Peptidase_T2"/>
</dbReference>
<accession>A0AAJ7IWK9</accession>
<dbReference type="SUPFAM" id="SSF56235">
    <property type="entry name" value="N-terminal nucleophile aminohydrolases (Ntn hydrolases)"/>
    <property type="match status" value="1"/>
</dbReference>
<dbReference type="Pfam" id="PF01112">
    <property type="entry name" value="Asparaginase_2"/>
    <property type="match status" value="1"/>
</dbReference>
<dbReference type="GO" id="GO:0033345">
    <property type="term" value="P:L-asparagine catabolic process via L-aspartate"/>
    <property type="evidence" value="ECO:0007669"/>
    <property type="project" value="TreeGrafter"/>
</dbReference>
<name>A0AAJ7IWK9_9HYME</name>
<evidence type="ECO:0000313" key="2">
    <source>
        <dbReference type="Proteomes" id="UP000694925"/>
    </source>
</evidence>
<gene>
    <name evidence="3" type="primary">LOC108623936</name>
</gene>
<dbReference type="GeneID" id="108623936"/>
<organism evidence="2 3">
    <name type="scientific">Ceratina calcarata</name>
    <dbReference type="NCBI Taxonomy" id="156304"/>
    <lineage>
        <taxon>Eukaryota</taxon>
        <taxon>Metazoa</taxon>
        <taxon>Ecdysozoa</taxon>
        <taxon>Arthropoda</taxon>
        <taxon>Hexapoda</taxon>
        <taxon>Insecta</taxon>
        <taxon>Pterygota</taxon>
        <taxon>Neoptera</taxon>
        <taxon>Endopterygota</taxon>
        <taxon>Hymenoptera</taxon>
        <taxon>Apocrita</taxon>
        <taxon>Aculeata</taxon>
        <taxon>Apoidea</taxon>
        <taxon>Anthophila</taxon>
        <taxon>Apidae</taxon>
        <taxon>Ceratina</taxon>
        <taxon>Zadontomerus</taxon>
    </lineage>
</organism>
<proteinExistence type="inferred from homology"/>
<comment type="similarity">
    <text evidence="1">Belongs to the Ntn-hydrolase family.</text>
</comment>
<keyword evidence="2" id="KW-1185">Reference proteome</keyword>
<reference evidence="3" key="1">
    <citation type="submission" date="2025-08" db="UniProtKB">
        <authorList>
            <consortium name="RefSeq"/>
        </authorList>
    </citation>
    <scope>IDENTIFICATION</scope>
    <source>
        <tissue evidence="3">Whole body</tissue>
    </source>
</reference>
<dbReference type="PANTHER" id="PTHR10188:SF43">
    <property type="entry name" value="ASPARAGINASE (EUROFUNG)"/>
    <property type="match status" value="1"/>
</dbReference>
<dbReference type="GO" id="GO:0005737">
    <property type="term" value="C:cytoplasm"/>
    <property type="evidence" value="ECO:0007669"/>
    <property type="project" value="TreeGrafter"/>
</dbReference>
<dbReference type="GO" id="GO:0016787">
    <property type="term" value="F:hydrolase activity"/>
    <property type="evidence" value="ECO:0007669"/>
    <property type="project" value="InterPro"/>
</dbReference>
<dbReference type="Proteomes" id="UP000694925">
    <property type="component" value="Unplaced"/>
</dbReference>
<dbReference type="PANTHER" id="PTHR10188">
    <property type="entry name" value="L-ASPARAGINASE"/>
    <property type="match status" value="1"/>
</dbReference>
<dbReference type="RefSeq" id="XP_017878320.1">
    <property type="nucleotide sequence ID" value="XM_018022831.2"/>
</dbReference>
<dbReference type="InterPro" id="IPR029055">
    <property type="entry name" value="Ntn_hydrolases_N"/>
</dbReference>
<dbReference type="KEGG" id="ccal:108623936"/>
<evidence type="ECO:0000256" key="1">
    <source>
        <dbReference type="ARBA" id="ARBA00010872"/>
    </source>
</evidence>
<dbReference type="AlphaFoldDB" id="A0AAJ7IWK9"/>
<evidence type="ECO:0000313" key="3">
    <source>
        <dbReference type="RefSeq" id="XP_017878320.1"/>
    </source>
</evidence>
<sequence>MCDYCSWIDQIFARIKTEAKPDRRKRRVYVDPVIVVHGGAGRIPRKRRDYMIYEVKNAAIEAYSLLINGRSAVDAVEKAIVYMESKPLFNCAKGGSLDINDEIVMDAGMMTRKNAGFVGAVRDVEHPISLARKVLEKTEHVLIVETGAQKFALDHGIPILPPGSLNIYESMSSFEHITYCVNEEEYEGGRWDDDISENKTECDSDCFINRSMEGEAYPYCVQSIDSDLWDDSLILQVHYFYFLL</sequence>